<feature type="region of interest" description="Disordered" evidence="9">
    <location>
        <begin position="1183"/>
        <end position="1202"/>
    </location>
</feature>
<dbReference type="GO" id="GO:0003677">
    <property type="term" value="F:DNA binding"/>
    <property type="evidence" value="ECO:0007669"/>
    <property type="project" value="UniProtKB-KW"/>
</dbReference>
<accession>A0AAN7H390</accession>
<evidence type="ECO:0000313" key="11">
    <source>
        <dbReference type="EMBL" id="KAK4226654.1"/>
    </source>
</evidence>
<dbReference type="PROSITE" id="PS00094">
    <property type="entry name" value="C5_MTASE_1"/>
    <property type="match status" value="1"/>
</dbReference>
<evidence type="ECO:0000256" key="4">
    <source>
        <dbReference type="ARBA" id="ARBA00022679"/>
    </source>
</evidence>
<organism evidence="11 12">
    <name type="scientific">Podospora fimiseda</name>
    <dbReference type="NCBI Taxonomy" id="252190"/>
    <lineage>
        <taxon>Eukaryota</taxon>
        <taxon>Fungi</taxon>
        <taxon>Dikarya</taxon>
        <taxon>Ascomycota</taxon>
        <taxon>Pezizomycotina</taxon>
        <taxon>Sordariomycetes</taxon>
        <taxon>Sordariomycetidae</taxon>
        <taxon>Sordariales</taxon>
        <taxon>Podosporaceae</taxon>
        <taxon>Podospora</taxon>
    </lineage>
</organism>
<comment type="caution">
    <text evidence="11">The sequence shown here is derived from an EMBL/GenBank/DDBJ whole genome shotgun (WGS) entry which is preliminary data.</text>
</comment>
<dbReference type="Pfam" id="PF00145">
    <property type="entry name" value="DNA_methylase"/>
    <property type="match status" value="1"/>
</dbReference>
<evidence type="ECO:0000313" key="12">
    <source>
        <dbReference type="Proteomes" id="UP001301958"/>
    </source>
</evidence>
<evidence type="ECO:0000256" key="9">
    <source>
        <dbReference type="SAM" id="MobiDB-lite"/>
    </source>
</evidence>
<dbReference type="Proteomes" id="UP001301958">
    <property type="component" value="Unassembled WGS sequence"/>
</dbReference>
<evidence type="ECO:0000256" key="8">
    <source>
        <dbReference type="PROSITE-ProRule" id="PRU01016"/>
    </source>
</evidence>
<dbReference type="CDD" id="cd04712">
    <property type="entry name" value="BAH_DCM_I"/>
    <property type="match status" value="1"/>
</dbReference>
<reference evidence="11" key="1">
    <citation type="journal article" date="2023" name="Mol. Phylogenet. Evol.">
        <title>Genome-scale phylogeny and comparative genomics of the fungal order Sordariales.</title>
        <authorList>
            <person name="Hensen N."/>
            <person name="Bonometti L."/>
            <person name="Westerberg I."/>
            <person name="Brannstrom I.O."/>
            <person name="Guillou S."/>
            <person name="Cros-Aarteil S."/>
            <person name="Calhoun S."/>
            <person name="Haridas S."/>
            <person name="Kuo A."/>
            <person name="Mondo S."/>
            <person name="Pangilinan J."/>
            <person name="Riley R."/>
            <person name="LaButti K."/>
            <person name="Andreopoulos B."/>
            <person name="Lipzen A."/>
            <person name="Chen C."/>
            <person name="Yan M."/>
            <person name="Daum C."/>
            <person name="Ng V."/>
            <person name="Clum A."/>
            <person name="Steindorff A."/>
            <person name="Ohm R.A."/>
            <person name="Martin F."/>
            <person name="Silar P."/>
            <person name="Natvig D.O."/>
            <person name="Lalanne C."/>
            <person name="Gautier V."/>
            <person name="Ament-Velasquez S.L."/>
            <person name="Kruys A."/>
            <person name="Hutchinson M.I."/>
            <person name="Powell A.J."/>
            <person name="Barry K."/>
            <person name="Miller A.N."/>
            <person name="Grigoriev I.V."/>
            <person name="Debuchy R."/>
            <person name="Gladieux P."/>
            <person name="Hiltunen Thoren M."/>
            <person name="Johannesson H."/>
        </authorList>
    </citation>
    <scope>NUCLEOTIDE SEQUENCE</scope>
    <source>
        <strain evidence="11">CBS 990.96</strain>
    </source>
</reference>
<comment type="subcellular location">
    <subcellularLocation>
        <location evidence="1">Nucleus</location>
    </subcellularLocation>
</comment>
<evidence type="ECO:0000256" key="2">
    <source>
        <dbReference type="ARBA" id="ARBA00011975"/>
    </source>
</evidence>
<feature type="compositionally biased region" description="Pro residues" evidence="9">
    <location>
        <begin position="61"/>
        <end position="73"/>
    </location>
</feature>
<dbReference type="Gene3D" id="3.40.50.150">
    <property type="entry name" value="Vaccinia Virus protein VP39"/>
    <property type="match status" value="1"/>
</dbReference>
<feature type="domain" description="BAH" evidence="10">
    <location>
        <begin position="620"/>
        <end position="737"/>
    </location>
</feature>
<dbReference type="PANTHER" id="PTHR10629">
    <property type="entry name" value="CYTOSINE-SPECIFIC METHYLTRANSFERASE"/>
    <property type="match status" value="1"/>
</dbReference>
<keyword evidence="12" id="KW-1185">Reference proteome</keyword>
<evidence type="ECO:0000256" key="3">
    <source>
        <dbReference type="ARBA" id="ARBA00022603"/>
    </source>
</evidence>
<dbReference type="GO" id="GO:0003682">
    <property type="term" value="F:chromatin binding"/>
    <property type="evidence" value="ECO:0007669"/>
    <property type="project" value="InterPro"/>
</dbReference>
<keyword evidence="7" id="KW-0539">Nucleus</keyword>
<dbReference type="PROSITE" id="PS51038">
    <property type="entry name" value="BAH"/>
    <property type="match status" value="2"/>
</dbReference>
<dbReference type="Pfam" id="PF25423">
    <property type="entry name" value="DUF7893"/>
    <property type="match status" value="1"/>
</dbReference>
<feature type="region of interest" description="Disordered" evidence="9">
    <location>
        <begin position="1222"/>
        <end position="1250"/>
    </location>
</feature>
<dbReference type="Gene3D" id="3.90.120.10">
    <property type="entry name" value="DNA Methylase, subunit A, domain 2"/>
    <property type="match status" value="1"/>
</dbReference>
<dbReference type="InterPro" id="IPR001525">
    <property type="entry name" value="C5_MeTfrase"/>
</dbReference>
<evidence type="ECO:0000256" key="7">
    <source>
        <dbReference type="ARBA" id="ARBA00023242"/>
    </source>
</evidence>
<evidence type="ECO:0000256" key="1">
    <source>
        <dbReference type="ARBA" id="ARBA00004123"/>
    </source>
</evidence>
<dbReference type="InterPro" id="IPR057215">
    <property type="entry name" value="DUF7893"/>
</dbReference>
<dbReference type="Gene3D" id="2.30.30.490">
    <property type="match status" value="1"/>
</dbReference>
<reference evidence="11" key="2">
    <citation type="submission" date="2023-05" db="EMBL/GenBank/DDBJ databases">
        <authorList>
            <consortium name="Lawrence Berkeley National Laboratory"/>
            <person name="Steindorff A."/>
            <person name="Hensen N."/>
            <person name="Bonometti L."/>
            <person name="Westerberg I."/>
            <person name="Brannstrom I.O."/>
            <person name="Guillou S."/>
            <person name="Cros-Aarteil S."/>
            <person name="Calhoun S."/>
            <person name="Haridas S."/>
            <person name="Kuo A."/>
            <person name="Mondo S."/>
            <person name="Pangilinan J."/>
            <person name="Riley R."/>
            <person name="Labutti K."/>
            <person name="Andreopoulos B."/>
            <person name="Lipzen A."/>
            <person name="Chen C."/>
            <person name="Yanf M."/>
            <person name="Daum C."/>
            <person name="Ng V."/>
            <person name="Clum A."/>
            <person name="Ohm R."/>
            <person name="Martin F."/>
            <person name="Silar P."/>
            <person name="Natvig D."/>
            <person name="Lalanne C."/>
            <person name="Gautier V."/>
            <person name="Ament-Velasquez S.L."/>
            <person name="Kruys A."/>
            <person name="Hutchinson M.I."/>
            <person name="Powell A.J."/>
            <person name="Barry K."/>
            <person name="Miller A.N."/>
            <person name="Grigoriev I.V."/>
            <person name="Debuchy R."/>
            <person name="Gladieux P."/>
            <person name="Thoren M.H."/>
            <person name="Johannesson H."/>
        </authorList>
    </citation>
    <scope>NUCLEOTIDE SEQUENCE</scope>
    <source>
        <strain evidence="11">CBS 990.96</strain>
    </source>
</reference>
<feature type="region of interest" description="Disordered" evidence="9">
    <location>
        <begin position="52"/>
        <end position="86"/>
    </location>
</feature>
<keyword evidence="3 8" id="KW-0489">Methyltransferase</keyword>
<dbReference type="GO" id="GO:0003886">
    <property type="term" value="F:DNA (cytosine-5-)-methyltransferase activity"/>
    <property type="evidence" value="ECO:0007669"/>
    <property type="project" value="UniProtKB-EC"/>
</dbReference>
<dbReference type="PROSITE" id="PS51679">
    <property type="entry name" value="SAM_MT_C5"/>
    <property type="match status" value="1"/>
</dbReference>
<keyword evidence="6" id="KW-0238">DNA-binding</keyword>
<keyword evidence="4 8" id="KW-0808">Transferase</keyword>
<evidence type="ECO:0000256" key="6">
    <source>
        <dbReference type="ARBA" id="ARBA00023125"/>
    </source>
</evidence>
<dbReference type="EC" id="2.1.1.37" evidence="2"/>
<keyword evidence="5 8" id="KW-0949">S-adenosyl-L-methionine</keyword>
<sequence length="1273" mass="143397">MVILDEWSLNGPLTSIELKEARILTQLLPALGQVAPLFKELPAASTHPSFPGIGIAEASFSPPPPPPPPPSPAILPMLSSPSPPPPPITIPPAVEDALDSIEVMGESECEVESVIEQAQQETLISDILPQSKNVRNIRVELPKSTLMTPRSQHEGFVPPFPVQNERHAVSSLIKVLEARGEDPIHQDFIEFDLDQFAVYRNDHYSGNEMRALSFFSTKHQDGRFYIDGALSCGEFKFWVEKIEILELPIGNYGVANLAVEDQIWVRSLINGKKEIYYKLGKPAPEYKRFHSPFLWLADFAKHVVDYTSWMVEKRRDVSLDSFQSEFLQWLQKHEQYPGFQKWRRQHPSPDFRDSVSANAAFIWKEINGVLGEKKAFSLRLFREIFSFSQYKVTGAPLLPPISKKGDQSVAPTIVTPYVKECFGHMVLGKVLHAVGESQTPLTMAPLTPPKMTEPTHRGRSRQAVLHMPLQDIGRIQVGDVISTPRDGESTDTKWKRMAAKGVTEDHRWFGLVQKIHVGKGGFRSFDVTWLYRPVDTPCSMMKYPWPKELFFSDHCTCEEGCDKRVQETEVLAVHNFDWFVGPEYSGKGDFFVRQLYVVEHRRFVTLEKSHLRCTHQAPRHVFKTGDTVLAVLKPSDNFTEPYEVVKHFKQSSTTFVRLRKLTRRHRVDPKSNAPPNELLYTDKFVVVKPDKILGQCTVRFFCAGEQIPSPYNRKGTGNLFYITHRVELSPEGLSILPFDDKTSFPKSLAQGFDPNEPLRKLKGLDLFCGAGNLGRGLEDGGAVEMLWANDIKQQAIQTYMINTTTPNCSPFLGSIDDLLRLALEGKYADNIPRPGDVDIISAGSPCPGFSLLTINKSTLKQIKNQSLIASFASFVDFYRPKYALLENVPSIVQAAHNRSEDTLSQLFCTIVGLGYQAQLIMGDAWSHGTPQSRSRVFWWVAAPGLKLPDPPPLSHSHYPGAAPRGLGRLCTDEAYVKRSWTITPFKYVSVKEASQDLPRIDDAKVDVCIQFPDHRIGRTNTKALRERITAIPCHPYGMNIKKLWNYGKGVMNEGTMEMFLMEDTPEERKLRLLDTQGWSRLKPTDVFATVTATIPSPGDRRVTRTLHWIEGRALSVMEIRRAQGFLDEELLVGSVPDRWRLVGNSVARQMSLALGLKLREAWEESSRRGNNSRAVSVVFLDDEEQEENTGLATPSSVGDGGGRKRRLVVALGRVKKMQRLEVEVKEEEKKKEEEEQQAPTPPLEVSMSGVTIVRIPDSDEEEVEEEDGLVGGW</sequence>
<evidence type="ECO:0000259" key="10">
    <source>
        <dbReference type="PROSITE" id="PS51038"/>
    </source>
</evidence>
<dbReference type="SUPFAM" id="SSF53335">
    <property type="entry name" value="S-adenosyl-L-methionine-dependent methyltransferases"/>
    <property type="match status" value="1"/>
</dbReference>
<dbReference type="GO" id="GO:0044027">
    <property type="term" value="P:negative regulation of gene expression via chromosomal CpG island methylation"/>
    <property type="evidence" value="ECO:0007669"/>
    <property type="project" value="TreeGrafter"/>
</dbReference>
<dbReference type="AlphaFoldDB" id="A0AAN7H390"/>
<dbReference type="GO" id="GO:0005634">
    <property type="term" value="C:nucleus"/>
    <property type="evidence" value="ECO:0007669"/>
    <property type="project" value="UniProtKB-SubCell"/>
</dbReference>
<dbReference type="PRINTS" id="PR00105">
    <property type="entry name" value="C5METTRFRASE"/>
</dbReference>
<dbReference type="GO" id="GO:0032259">
    <property type="term" value="P:methylation"/>
    <property type="evidence" value="ECO:0007669"/>
    <property type="project" value="UniProtKB-KW"/>
</dbReference>
<feature type="domain" description="BAH" evidence="10">
    <location>
        <begin position="473"/>
        <end position="607"/>
    </location>
</feature>
<dbReference type="InterPro" id="IPR001025">
    <property type="entry name" value="BAH_dom"/>
</dbReference>
<name>A0AAN7H390_9PEZI</name>
<dbReference type="InterPro" id="IPR018117">
    <property type="entry name" value="C5_DNA_meth_AS"/>
</dbReference>
<comment type="similarity">
    <text evidence="8">Belongs to the class I-like SAM-binding methyltransferase superfamily. C5-methyltransferase family.</text>
</comment>
<feature type="active site" evidence="8">
    <location>
        <position position="846"/>
    </location>
</feature>
<gene>
    <name evidence="11" type="ORF">QBC38DRAFT_545780</name>
</gene>
<dbReference type="EMBL" id="MU865344">
    <property type="protein sequence ID" value="KAK4226654.1"/>
    <property type="molecule type" value="Genomic_DNA"/>
</dbReference>
<feature type="compositionally biased region" description="Basic and acidic residues" evidence="9">
    <location>
        <begin position="1222"/>
        <end position="1233"/>
    </location>
</feature>
<dbReference type="InterPro" id="IPR029063">
    <property type="entry name" value="SAM-dependent_MTases_sf"/>
</dbReference>
<dbReference type="InterPro" id="IPR050390">
    <property type="entry name" value="C5-Methyltransferase"/>
</dbReference>
<proteinExistence type="inferred from homology"/>
<dbReference type="InterPro" id="IPR043151">
    <property type="entry name" value="BAH_sf"/>
</dbReference>
<protein>
    <recommendedName>
        <fullName evidence="2">DNA (cytosine-5-)-methyltransferase</fullName>
        <ecNumber evidence="2">2.1.1.37</ecNumber>
    </recommendedName>
</protein>
<dbReference type="PANTHER" id="PTHR10629:SF54">
    <property type="entry name" value="DNA METHYLTRANSFERASE DIM-2"/>
    <property type="match status" value="1"/>
</dbReference>
<evidence type="ECO:0000256" key="5">
    <source>
        <dbReference type="ARBA" id="ARBA00022691"/>
    </source>
</evidence>